<dbReference type="PROSITE" id="PS50929">
    <property type="entry name" value="ABC_TM1F"/>
    <property type="match status" value="1"/>
</dbReference>
<evidence type="ECO:0000256" key="3">
    <source>
        <dbReference type="ARBA" id="ARBA00022989"/>
    </source>
</evidence>
<keyword evidence="3" id="KW-1133">Transmembrane helix</keyword>
<dbReference type="EMBL" id="JBHSWE010000001">
    <property type="protein sequence ID" value="MFC6669390.1"/>
    <property type="molecule type" value="Genomic_DNA"/>
</dbReference>
<evidence type="ECO:0000313" key="7">
    <source>
        <dbReference type="Proteomes" id="UP001596422"/>
    </source>
</evidence>
<dbReference type="Gene3D" id="1.20.1560.10">
    <property type="entry name" value="ABC transporter type 1, transmembrane domain"/>
    <property type="match status" value="1"/>
</dbReference>
<dbReference type="InterPro" id="IPR011527">
    <property type="entry name" value="ABC1_TM_dom"/>
</dbReference>
<protein>
    <recommendedName>
        <fullName evidence="5">ABC transmembrane type-1 domain-containing protein</fullName>
    </recommendedName>
</protein>
<feature type="domain" description="ABC transmembrane type-1" evidence="5">
    <location>
        <begin position="1"/>
        <end position="62"/>
    </location>
</feature>
<comment type="subcellular location">
    <subcellularLocation>
        <location evidence="1">Cell membrane</location>
        <topology evidence="1">Multi-pass membrane protein</topology>
    </subcellularLocation>
</comment>
<organism evidence="6 7">
    <name type="scientific">Marinobacterium aestuariivivens</name>
    <dbReference type="NCBI Taxonomy" id="1698799"/>
    <lineage>
        <taxon>Bacteria</taxon>
        <taxon>Pseudomonadati</taxon>
        <taxon>Pseudomonadota</taxon>
        <taxon>Gammaproteobacteria</taxon>
        <taxon>Oceanospirillales</taxon>
        <taxon>Oceanospirillaceae</taxon>
        <taxon>Marinobacterium</taxon>
    </lineage>
</organism>
<keyword evidence="4" id="KW-0472">Membrane</keyword>
<gene>
    <name evidence="6" type="ORF">ACFQDL_04215</name>
</gene>
<accession>A0ABW1ZW32</accession>
<proteinExistence type="predicted"/>
<evidence type="ECO:0000256" key="2">
    <source>
        <dbReference type="ARBA" id="ARBA00022692"/>
    </source>
</evidence>
<name>A0ABW1ZW32_9GAMM</name>
<sequence length="85" mass="9555">MAAIPLIYIFSLIVRPKLRESVEKTFESAAQKNATLVESLTAMETVKTQRAATPLQLRWEQAGGYIARWGCARGCCRRRWSISPA</sequence>
<comment type="caution">
    <text evidence="6">The sequence shown here is derived from an EMBL/GenBank/DDBJ whole genome shotgun (WGS) entry which is preliminary data.</text>
</comment>
<reference evidence="7" key="1">
    <citation type="journal article" date="2019" name="Int. J. Syst. Evol. Microbiol.">
        <title>The Global Catalogue of Microorganisms (GCM) 10K type strain sequencing project: providing services to taxonomists for standard genome sequencing and annotation.</title>
        <authorList>
            <consortium name="The Broad Institute Genomics Platform"/>
            <consortium name="The Broad Institute Genome Sequencing Center for Infectious Disease"/>
            <person name="Wu L."/>
            <person name="Ma J."/>
        </authorList>
    </citation>
    <scope>NUCLEOTIDE SEQUENCE [LARGE SCALE GENOMIC DNA]</scope>
    <source>
        <strain evidence="7">NBRC 111756</strain>
    </source>
</reference>
<dbReference type="Proteomes" id="UP001596422">
    <property type="component" value="Unassembled WGS sequence"/>
</dbReference>
<evidence type="ECO:0000256" key="1">
    <source>
        <dbReference type="ARBA" id="ARBA00004651"/>
    </source>
</evidence>
<evidence type="ECO:0000259" key="5">
    <source>
        <dbReference type="PROSITE" id="PS50929"/>
    </source>
</evidence>
<dbReference type="InterPro" id="IPR036640">
    <property type="entry name" value="ABC1_TM_sf"/>
</dbReference>
<keyword evidence="2" id="KW-0812">Transmembrane</keyword>
<keyword evidence="7" id="KW-1185">Reference proteome</keyword>
<dbReference type="SUPFAM" id="SSF90123">
    <property type="entry name" value="ABC transporter transmembrane region"/>
    <property type="match status" value="1"/>
</dbReference>
<evidence type="ECO:0000313" key="6">
    <source>
        <dbReference type="EMBL" id="MFC6669390.1"/>
    </source>
</evidence>
<evidence type="ECO:0000256" key="4">
    <source>
        <dbReference type="ARBA" id="ARBA00023136"/>
    </source>
</evidence>